<proteinExistence type="predicted"/>
<dbReference type="Proteomes" id="UP001150924">
    <property type="component" value="Unassembled WGS sequence"/>
</dbReference>
<dbReference type="EMBL" id="JAPNKE010000002">
    <property type="protein sequence ID" value="MCY1014140.1"/>
    <property type="molecule type" value="Genomic_DNA"/>
</dbReference>
<reference evidence="1" key="1">
    <citation type="submission" date="2022-11" db="EMBL/GenBank/DDBJ databases">
        <title>Minimal conservation of predation-associated metabolite biosynthetic gene clusters underscores biosynthetic potential of Myxococcota including descriptions for ten novel species: Archangium lansinium sp. nov., Myxococcus landrumus sp. nov., Nannocystis bai.</title>
        <authorList>
            <person name="Ahearne A."/>
            <person name="Stevens C."/>
            <person name="Phillips K."/>
        </authorList>
    </citation>
    <scope>NUCLEOTIDE SEQUENCE</scope>
    <source>
        <strain evidence="1">Na p29</strain>
    </source>
</reference>
<dbReference type="AlphaFoldDB" id="A0A9X3J4B8"/>
<accession>A0A9X3J4B8</accession>
<comment type="caution">
    <text evidence="1">The sequence shown here is derived from an EMBL/GenBank/DDBJ whole genome shotgun (WGS) entry which is preliminary data.</text>
</comment>
<gene>
    <name evidence="1" type="ORF">OV079_53235</name>
</gene>
<name>A0A9X3J4B8_9BACT</name>
<protein>
    <submittedName>
        <fullName evidence="1">Uncharacterized protein</fullName>
    </submittedName>
</protein>
<organism evidence="1 2">
    <name type="scientific">Nannocystis pusilla</name>
    <dbReference type="NCBI Taxonomy" id="889268"/>
    <lineage>
        <taxon>Bacteria</taxon>
        <taxon>Pseudomonadati</taxon>
        <taxon>Myxococcota</taxon>
        <taxon>Polyangia</taxon>
        <taxon>Nannocystales</taxon>
        <taxon>Nannocystaceae</taxon>
        <taxon>Nannocystis</taxon>
    </lineage>
</organism>
<keyword evidence="2" id="KW-1185">Reference proteome</keyword>
<sequence>MQVLAAQHAGDAGGQLLGAERLRQVVVGAEAEALRLSSAESSAVRKMNGVSASRGLARRRATSVQPLMPGIMTSEMTRSGGSAMALASATVPSLAVVSVYSWPRSAATTTR</sequence>
<evidence type="ECO:0000313" key="1">
    <source>
        <dbReference type="EMBL" id="MCY1014140.1"/>
    </source>
</evidence>
<evidence type="ECO:0000313" key="2">
    <source>
        <dbReference type="Proteomes" id="UP001150924"/>
    </source>
</evidence>